<dbReference type="OrthoDB" id="9395480at2759"/>
<dbReference type="AlphaFoldDB" id="A0A2I0U049"/>
<reference evidence="3" key="2">
    <citation type="submission" date="2017-12" db="EMBL/GenBank/DDBJ databases">
        <title>Genome sequence of the Bar-tailed Godwit (Limosa lapponica baueri).</title>
        <authorList>
            <person name="Lima N.C.B."/>
            <person name="Parody-Merino A.M."/>
            <person name="Battley P.F."/>
            <person name="Fidler A.E."/>
            <person name="Prosdocimi F."/>
        </authorList>
    </citation>
    <scope>NUCLEOTIDE SEQUENCE [LARGE SCALE GENOMIC DNA]</scope>
</reference>
<dbReference type="EMBL" id="KZ506493">
    <property type="protein sequence ID" value="PKU39412.1"/>
    <property type="molecule type" value="Genomic_DNA"/>
</dbReference>
<keyword evidence="3" id="KW-1185">Reference proteome</keyword>
<proteinExistence type="predicted"/>
<protein>
    <submittedName>
        <fullName evidence="2">Suppression of tumorigenicity 5 protein isoform x4</fullName>
    </submittedName>
</protein>
<sequence length="123" mass="14287">MVRQAVPLQPMEVNSGRDSHLQPMEAPMLKEAVTPWEAHAGAGSWLDLWVRNRQSSLFLKDYTPWKGHALEQLIKNCSLWEGLMFEKFMENCLPWQGPHNGAGEECEESSPLRRREQQRHMMD</sequence>
<dbReference type="Proteomes" id="UP000233556">
    <property type="component" value="Unassembled WGS sequence"/>
</dbReference>
<evidence type="ECO:0000313" key="2">
    <source>
        <dbReference type="EMBL" id="PKU39412.1"/>
    </source>
</evidence>
<feature type="compositionally biased region" description="Basic and acidic residues" evidence="1">
    <location>
        <begin position="110"/>
        <end position="123"/>
    </location>
</feature>
<name>A0A2I0U049_LIMLA</name>
<accession>A0A2I0U049</accession>
<gene>
    <name evidence="2" type="ORF">llap_10279</name>
</gene>
<feature type="region of interest" description="Disordered" evidence="1">
    <location>
        <begin position="99"/>
        <end position="123"/>
    </location>
</feature>
<evidence type="ECO:0000313" key="3">
    <source>
        <dbReference type="Proteomes" id="UP000233556"/>
    </source>
</evidence>
<evidence type="ECO:0000256" key="1">
    <source>
        <dbReference type="SAM" id="MobiDB-lite"/>
    </source>
</evidence>
<reference evidence="3" key="1">
    <citation type="submission" date="2017-11" db="EMBL/GenBank/DDBJ databases">
        <authorList>
            <person name="Lima N.C."/>
            <person name="Parody-Merino A.M."/>
            <person name="Battley P.F."/>
            <person name="Fidler A.E."/>
            <person name="Prosdocimi F."/>
        </authorList>
    </citation>
    <scope>NUCLEOTIDE SEQUENCE [LARGE SCALE GENOMIC DNA]</scope>
</reference>
<organism evidence="2 3">
    <name type="scientific">Limosa lapponica baueri</name>
    <dbReference type="NCBI Taxonomy" id="1758121"/>
    <lineage>
        <taxon>Eukaryota</taxon>
        <taxon>Metazoa</taxon>
        <taxon>Chordata</taxon>
        <taxon>Craniata</taxon>
        <taxon>Vertebrata</taxon>
        <taxon>Euteleostomi</taxon>
        <taxon>Archelosauria</taxon>
        <taxon>Archosauria</taxon>
        <taxon>Dinosauria</taxon>
        <taxon>Saurischia</taxon>
        <taxon>Theropoda</taxon>
        <taxon>Coelurosauria</taxon>
        <taxon>Aves</taxon>
        <taxon>Neognathae</taxon>
        <taxon>Neoaves</taxon>
        <taxon>Charadriiformes</taxon>
        <taxon>Scolopacidae</taxon>
        <taxon>Limosa</taxon>
    </lineage>
</organism>